<name>A0A5S9XLQ9_ARATH</name>
<dbReference type="GO" id="GO:0004672">
    <property type="term" value="F:protein kinase activity"/>
    <property type="evidence" value="ECO:0007669"/>
    <property type="project" value="InterPro"/>
</dbReference>
<keyword evidence="1" id="KW-0547">Nucleotide-binding</keyword>
<dbReference type="Gene3D" id="1.10.510.10">
    <property type="entry name" value="Transferase(Phosphotransferase) domain 1"/>
    <property type="match status" value="1"/>
</dbReference>
<dbReference type="AlphaFoldDB" id="A0A5S9XLQ9"/>
<keyword evidence="2" id="KW-0067">ATP-binding</keyword>
<evidence type="ECO:0000256" key="4">
    <source>
        <dbReference type="ARBA" id="ARBA00047951"/>
    </source>
</evidence>
<dbReference type="ExpressionAtlas" id="A0A5S9XLQ9">
    <property type="expression patterns" value="baseline and differential"/>
</dbReference>
<organism evidence="6 7">
    <name type="scientific">Arabidopsis thaliana</name>
    <name type="common">Mouse-ear cress</name>
    <dbReference type="NCBI Taxonomy" id="3702"/>
    <lineage>
        <taxon>Eukaryota</taxon>
        <taxon>Viridiplantae</taxon>
        <taxon>Streptophyta</taxon>
        <taxon>Embryophyta</taxon>
        <taxon>Tracheophyta</taxon>
        <taxon>Spermatophyta</taxon>
        <taxon>Magnoliopsida</taxon>
        <taxon>eudicotyledons</taxon>
        <taxon>Gunneridae</taxon>
        <taxon>Pentapetalae</taxon>
        <taxon>rosids</taxon>
        <taxon>malvids</taxon>
        <taxon>Brassicales</taxon>
        <taxon>Brassicaceae</taxon>
        <taxon>Camelineae</taxon>
        <taxon>Arabidopsis</taxon>
    </lineage>
</organism>
<evidence type="ECO:0000256" key="1">
    <source>
        <dbReference type="ARBA" id="ARBA00022741"/>
    </source>
</evidence>
<feature type="domain" description="Protein kinase" evidence="5">
    <location>
        <begin position="56"/>
        <end position="329"/>
    </location>
</feature>
<dbReference type="InterPro" id="IPR000719">
    <property type="entry name" value="Prot_kinase_dom"/>
</dbReference>
<dbReference type="Gene3D" id="3.30.200.20">
    <property type="entry name" value="Phosphorylase Kinase, domain 1"/>
    <property type="match status" value="1"/>
</dbReference>
<dbReference type="EMBL" id="CACSHJ010000089">
    <property type="protein sequence ID" value="CAA0387070.1"/>
    <property type="molecule type" value="Genomic_DNA"/>
</dbReference>
<dbReference type="PANTHER" id="PTHR27005:SF355">
    <property type="entry name" value="PROTEIN KINASE DOMAIN-CONTAINING PROTEIN"/>
    <property type="match status" value="1"/>
</dbReference>
<dbReference type="SUPFAM" id="SSF56112">
    <property type="entry name" value="Protein kinase-like (PK-like)"/>
    <property type="match status" value="1"/>
</dbReference>
<dbReference type="Proteomes" id="UP000434276">
    <property type="component" value="Unassembled WGS sequence"/>
</dbReference>
<sequence>MRPSWRRKKNVKDNRSEWFFKNGSTFLQELIADSNGISNPIRFFSSDQILKATERFDLKFNLSRHRLFTWYKGVIEGRPYAIKKFTESEFTEDRVREVYNDIVLSTRVSNQSSFLRLLGCSLEFHLPVMVFEFPENGVLNERGGFGCEDGPLLPWHVRLKIAKEVAIAVTYLHTAFSRIIIHRDIKPTNIFLDKNWMPKLTDFTFAVSLPEGKSWIEDEVMGTFGYMDPIYYTTGLVTEYTDVFSFGILMLVLLLGRPAVFTGSSGVQCNVLGYVKDLQERGESVEFGDDLNDMRPRQMKRFLELALRCCEKRNEDRPKMILVSKEIKLIEGLLDC</sequence>
<accession>A0A5S9XLQ9</accession>
<evidence type="ECO:0000259" key="5">
    <source>
        <dbReference type="PROSITE" id="PS50011"/>
    </source>
</evidence>
<dbReference type="PROSITE" id="PS50011">
    <property type="entry name" value="PROTEIN_KINASE_DOM"/>
    <property type="match status" value="1"/>
</dbReference>
<dbReference type="Pfam" id="PF00069">
    <property type="entry name" value="Pkinase"/>
    <property type="match status" value="1"/>
</dbReference>
<reference evidence="6 7" key="1">
    <citation type="submission" date="2019-12" db="EMBL/GenBank/DDBJ databases">
        <authorList>
            <person name="Jiao W.-B."/>
            <person name="Schneeberger K."/>
        </authorList>
    </citation>
    <scope>NUCLEOTIDE SEQUENCE [LARGE SCALE GENOMIC DNA]</scope>
    <source>
        <strain evidence="7">cv. C24</strain>
    </source>
</reference>
<dbReference type="InterPro" id="IPR045274">
    <property type="entry name" value="WAK-like"/>
</dbReference>
<dbReference type="PROSITE" id="PS00108">
    <property type="entry name" value="PROTEIN_KINASE_ST"/>
    <property type="match status" value="1"/>
</dbReference>
<dbReference type="SMART" id="SM00220">
    <property type="entry name" value="S_TKc"/>
    <property type="match status" value="1"/>
</dbReference>
<evidence type="ECO:0000313" key="6">
    <source>
        <dbReference type="EMBL" id="CAA0387070.1"/>
    </source>
</evidence>
<dbReference type="PANTHER" id="PTHR27005">
    <property type="entry name" value="WALL-ASSOCIATED RECEPTOR KINASE-LIKE 21"/>
    <property type="match status" value="1"/>
</dbReference>
<dbReference type="InterPro" id="IPR011009">
    <property type="entry name" value="Kinase-like_dom_sf"/>
</dbReference>
<dbReference type="OrthoDB" id="75710at2759"/>
<protein>
    <recommendedName>
        <fullName evidence="5">Protein kinase domain-containing protein</fullName>
    </recommendedName>
</protein>
<evidence type="ECO:0000256" key="2">
    <source>
        <dbReference type="ARBA" id="ARBA00022840"/>
    </source>
</evidence>
<dbReference type="InterPro" id="IPR008271">
    <property type="entry name" value="Ser/Thr_kinase_AS"/>
</dbReference>
<dbReference type="GO" id="GO:0005524">
    <property type="term" value="F:ATP binding"/>
    <property type="evidence" value="ECO:0007669"/>
    <property type="project" value="UniProtKB-KW"/>
</dbReference>
<comment type="catalytic activity">
    <reaction evidence="3">
        <text>L-seryl-[protein] + ATP = O-phospho-L-seryl-[protein] + ADP + H(+)</text>
        <dbReference type="Rhea" id="RHEA:17989"/>
        <dbReference type="Rhea" id="RHEA-COMP:9863"/>
        <dbReference type="Rhea" id="RHEA-COMP:11604"/>
        <dbReference type="ChEBI" id="CHEBI:15378"/>
        <dbReference type="ChEBI" id="CHEBI:29999"/>
        <dbReference type="ChEBI" id="CHEBI:30616"/>
        <dbReference type="ChEBI" id="CHEBI:83421"/>
        <dbReference type="ChEBI" id="CHEBI:456216"/>
    </reaction>
</comment>
<comment type="catalytic activity">
    <reaction evidence="4">
        <text>L-threonyl-[protein] + ATP = O-phospho-L-threonyl-[protein] + ADP + H(+)</text>
        <dbReference type="Rhea" id="RHEA:46608"/>
        <dbReference type="Rhea" id="RHEA-COMP:11060"/>
        <dbReference type="Rhea" id="RHEA-COMP:11605"/>
        <dbReference type="ChEBI" id="CHEBI:15378"/>
        <dbReference type="ChEBI" id="CHEBI:30013"/>
        <dbReference type="ChEBI" id="CHEBI:30616"/>
        <dbReference type="ChEBI" id="CHEBI:61977"/>
        <dbReference type="ChEBI" id="CHEBI:456216"/>
    </reaction>
</comment>
<gene>
    <name evidence="6" type="ORF">C24_LOCUS16036</name>
</gene>
<evidence type="ECO:0000256" key="3">
    <source>
        <dbReference type="ARBA" id="ARBA00047558"/>
    </source>
</evidence>
<proteinExistence type="predicted"/>
<evidence type="ECO:0000313" key="7">
    <source>
        <dbReference type="Proteomes" id="UP000434276"/>
    </source>
</evidence>
<dbReference type="GO" id="GO:0007166">
    <property type="term" value="P:cell surface receptor signaling pathway"/>
    <property type="evidence" value="ECO:0007669"/>
    <property type="project" value="InterPro"/>
</dbReference>